<keyword evidence="1" id="KW-0812">Transmembrane</keyword>
<evidence type="ECO:0000313" key="3">
    <source>
        <dbReference type="Proteomes" id="UP001610563"/>
    </source>
</evidence>
<name>A0ABR4G1W0_9EURO</name>
<feature type="transmembrane region" description="Helical" evidence="1">
    <location>
        <begin position="199"/>
        <end position="222"/>
    </location>
</feature>
<dbReference type="Gene3D" id="1.25.40.20">
    <property type="entry name" value="Ankyrin repeat-containing domain"/>
    <property type="match status" value="1"/>
</dbReference>
<comment type="caution">
    <text evidence="2">The sequence shown here is derived from an EMBL/GenBank/DDBJ whole genome shotgun (WGS) entry which is preliminary data.</text>
</comment>
<protein>
    <recommendedName>
        <fullName evidence="4">Ankyrin repeat-containing protein</fullName>
    </recommendedName>
</protein>
<dbReference type="EMBL" id="JBFTWV010000067">
    <property type="protein sequence ID" value="KAL2789207.1"/>
    <property type="molecule type" value="Genomic_DNA"/>
</dbReference>
<evidence type="ECO:0008006" key="4">
    <source>
        <dbReference type="Google" id="ProtNLM"/>
    </source>
</evidence>
<organism evidence="2 3">
    <name type="scientific">Aspergillus keveii</name>
    <dbReference type="NCBI Taxonomy" id="714993"/>
    <lineage>
        <taxon>Eukaryota</taxon>
        <taxon>Fungi</taxon>
        <taxon>Dikarya</taxon>
        <taxon>Ascomycota</taxon>
        <taxon>Pezizomycotina</taxon>
        <taxon>Eurotiomycetes</taxon>
        <taxon>Eurotiomycetidae</taxon>
        <taxon>Eurotiales</taxon>
        <taxon>Aspergillaceae</taxon>
        <taxon>Aspergillus</taxon>
        <taxon>Aspergillus subgen. Nidulantes</taxon>
    </lineage>
</organism>
<dbReference type="SUPFAM" id="SSF48403">
    <property type="entry name" value="Ankyrin repeat"/>
    <property type="match status" value="1"/>
</dbReference>
<sequence>MVLVLTGHSQGGNFGHQLFSGRYFSATIKRCRIWATHLTSHAQLIDQLIKRGARIHDEYEYGHGAVLGAAIRKGDTMVLGLLLDAGATVLGSKLESIGSREAAEFLNQRGVLRVILQTCGNKVLSNAMFKGDLDLARWLLQPELIGAAMKSSEMDHLKVLNAAAASGDVSLIESVLDCGAKLTDSCTLACMLEDESTRLIFIVCFLYNLIYISFNCFLSVLYSPSYPSNYRVAPHFLLLVSNRMPRPRDLTCRCNRPTGYIMQKNRKKVLKMYR</sequence>
<keyword evidence="1" id="KW-0472">Membrane</keyword>
<proteinExistence type="predicted"/>
<keyword evidence="1" id="KW-1133">Transmembrane helix</keyword>
<evidence type="ECO:0000313" key="2">
    <source>
        <dbReference type="EMBL" id="KAL2789207.1"/>
    </source>
</evidence>
<gene>
    <name evidence="2" type="ORF">BJX66DRAFT_237364</name>
</gene>
<dbReference type="InterPro" id="IPR036770">
    <property type="entry name" value="Ankyrin_rpt-contain_sf"/>
</dbReference>
<dbReference type="Proteomes" id="UP001610563">
    <property type="component" value="Unassembled WGS sequence"/>
</dbReference>
<reference evidence="2 3" key="1">
    <citation type="submission" date="2024-07" db="EMBL/GenBank/DDBJ databases">
        <title>Section-level genome sequencing and comparative genomics of Aspergillus sections Usti and Cavernicolus.</title>
        <authorList>
            <consortium name="Lawrence Berkeley National Laboratory"/>
            <person name="Nybo J.L."/>
            <person name="Vesth T.C."/>
            <person name="Theobald S."/>
            <person name="Frisvad J.C."/>
            <person name="Larsen T.O."/>
            <person name="Kjaerboelling I."/>
            <person name="Rothschild-Mancinelli K."/>
            <person name="Lyhne E.K."/>
            <person name="Kogle M.E."/>
            <person name="Barry K."/>
            <person name="Clum A."/>
            <person name="Na H."/>
            <person name="Ledsgaard L."/>
            <person name="Lin J."/>
            <person name="Lipzen A."/>
            <person name="Kuo A."/>
            <person name="Riley R."/>
            <person name="Mondo S."/>
            <person name="Labutti K."/>
            <person name="Haridas S."/>
            <person name="Pangalinan J."/>
            <person name="Salamov A.A."/>
            <person name="Simmons B.A."/>
            <person name="Magnuson J.K."/>
            <person name="Chen J."/>
            <person name="Drula E."/>
            <person name="Henrissat B."/>
            <person name="Wiebenga A."/>
            <person name="Lubbers R.J."/>
            <person name="Gomes A.C."/>
            <person name="Makela M.R."/>
            <person name="Stajich J."/>
            <person name="Grigoriev I.V."/>
            <person name="Mortensen U.H."/>
            <person name="De Vries R.P."/>
            <person name="Baker S.E."/>
            <person name="Andersen M.R."/>
        </authorList>
    </citation>
    <scope>NUCLEOTIDE SEQUENCE [LARGE SCALE GENOMIC DNA]</scope>
    <source>
        <strain evidence="2 3">CBS 209.92</strain>
    </source>
</reference>
<accession>A0ABR4G1W0</accession>
<evidence type="ECO:0000256" key="1">
    <source>
        <dbReference type="SAM" id="Phobius"/>
    </source>
</evidence>
<keyword evidence="3" id="KW-1185">Reference proteome</keyword>